<reference evidence="6" key="2">
    <citation type="submission" date="2014-11" db="EMBL/GenBank/DDBJ databases">
        <title>Draft genome sequence of Hydrogenophaga intermedia S1.</title>
        <authorList>
            <person name="Gan H.M."/>
            <person name="Chew T.H."/>
            <person name="Stolz A."/>
        </authorList>
    </citation>
    <scope>NUCLEOTIDE SEQUENCE [LARGE SCALE GENOMIC DNA]</scope>
    <source>
        <strain evidence="6">S1</strain>
    </source>
</reference>
<sequence precursor="true">MSTLRTSALCLLLAGLAGCATTSGDAPVTQRVTQRNTTHGPVLGIDDAQATGTYQWKGLPFAAPPVGERRWRAPADPGAWRTVRSAQAFAPACVQTGRLYGPGLNNRYDATIGSTLGQTLGSEDCLYLNIWQPAAASSRPRPVIVWVHGGSNITGYAADPVYDGAALARTADAVVVSVQYRLGIFGFLDLDALKTGQPDEDSGNFALLDIVKALGYVQANIAQFGGDPAQVTLMGESAGAVNVYALLASPMLAQRQPQLFHRVIALSGGISSAATLPPGSIAGVLPRSVWRQRGQGLLEHSLIAEGSAKDEAAAKATVASRQPQDLAKYLRTRSADELLTTVQKRLVPARLAGSNPIPDGHVVAADPIAAIRAGRYVKGPVLAGNTRDETKLFPTLLAIRPSLGGVSGRLIDDAAVFRIAHTYDPEAAPTTRVEDWIPKSLLPTDAPGTGFDARSRELDRIWFGAIRDDVLGALRSQQPQVWHYRFDWDELPAPFDQIFGAAHAFDLPFVFGNFGPSLFANISYTRANRPGREALSMAMMKSLGAFAHHGDPNHPGLGTTWPQWPASLVFDADRQRTRIGVK</sequence>
<dbReference type="InterPro" id="IPR019826">
    <property type="entry name" value="Carboxylesterase_B_AS"/>
</dbReference>
<organism evidence="5 6">
    <name type="scientific">Hydrogenophaga intermedia</name>
    <dbReference type="NCBI Taxonomy" id="65786"/>
    <lineage>
        <taxon>Bacteria</taxon>
        <taxon>Pseudomonadati</taxon>
        <taxon>Pseudomonadota</taxon>
        <taxon>Betaproteobacteria</taxon>
        <taxon>Burkholderiales</taxon>
        <taxon>Comamonadaceae</taxon>
        <taxon>Hydrogenophaga</taxon>
    </lineage>
</organism>
<dbReference type="SUPFAM" id="SSF53474">
    <property type="entry name" value="alpha/beta-Hydrolases"/>
    <property type="match status" value="1"/>
</dbReference>
<evidence type="ECO:0000256" key="3">
    <source>
        <dbReference type="RuleBase" id="RU361235"/>
    </source>
</evidence>
<dbReference type="EMBL" id="CCAE010000019">
    <property type="protein sequence ID" value="CDN88142.1"/>
    <property type="molecule type" value="Genomic_DNA"/>
</dbReference>
<dbReference type="PROSITE" id="PS00941">
    <property type="entry name" value="CARBOXYLESTERASE_B_2"/>
    <property type="match status" value="1"/>
</dbReference>
<evidence type="ECO:0000259" key="4">
    <source>
        <dbReference type="Pfam" id="PF00135"/>
    </source>
</evidence>
<comment type="similarity">
    <text evidence="1 3">Belongs to the type-B carboxylesterase/lipase family.</text>
</comment>
<proteinExistence type="inferred from homology"/>
<feature type="signal peptide" evidence="3">
    <location>
        <begin position="1"/>
        <end position="22"/>
    </location>
</feature>
<keyword evidence="2 3" id="KW-0378">Hydrolase</keyword>
<protein>
    <recommendedName>
        <fullName evidence="3">Carboxylic ester hydrolase</fullName>
        <ecNumber evidence="3">3.1.1.-</ecNumber>
    </recommendedName>
</protein>
<dbReference type="PANTHER" id="PTHR11559">
    <property type="entry name" value="CARBOXYLESTERASE"/>
    <property type="match status" value="1"/>
</dbReference>
<dbReference type="GO" id="GO:0016787">
    <property type="term" value="F:hydrolase activity"/>
    <property type="evidence" value="ECO:0007669"/>
    <property type="project" value="UniProtKB-KW"/>
</dbReference>
<evidence type="ECO:0000313" key="5">
    <source>
        <dbReference type="EMBL" id="CDN88142.1"/>
    </source>
</evidence>
<feature type="domain" description="Carboxylesterase type B" evidence="4">
    <location>
        <begin position="34"/>
        <end position="564"/>
    </location>
</feature>
<dbReference type="InterPro" id="IPR002018">
    <property type="entry name" value="CarbesteraseB"/>
</dbReference>
<accession>A0A1L1PDN0</accession>
<dbReference type="PROSITE" id="PS51257">
    <property type="entry name" value="PROKAR_LIPOPROTEIN"/>
    <property type="match status" value="1"/>
</dbReference>
<dbReference type="InterPro" id="IPR019819">
    <property type="entry name" value="Carboxylesterase_B_CS"/>
</dbReference>
<feature type="chain" id="PRO_5009365858" description="Carboxylic ester hydrolase" evidence="3">
    <location>
        <begin position="23"/>
        <end position="582"/>
    </location>
</feature>
<keyword evidence="3" id="KW-0732">Signal</keyword>
<keyword evidence="6" id="KW-1185">Reference proteome</keyword>
<dbReference type="Proteomes" id="UP000028878">
    <property type="component" value="Unassembled WGS sequence"/>
</dbReference>
<dbReference type="AlphaFoldDB" id="A0A1L1PDN0"/>
<dbReference type="EC" id="3.1.1.-" evidence="3"/>
<evidence type="ECO:0000313" key="6">
    <source>
        <dbReference type="Proteomes" id="UP000028878"/>
    </source>
</evidence>
<dbReference type="InterPro" id="IPR050309">
    <property type="entry name" value="Type-B_Carboxylest/Lipase"/>
</dbReference>
<dbReference type="PROSITE" id="PS00122">
    <property type="entry name" value="CARBOXYLESTERASE_B_1"/>
    <property type="match status" value="1"/>
</dbReference>
<evidence type="ECO:0000256" key="2">
    <source>
        <dbReference type="ARBA" id="ARBA00022801"/>
    </source>
</evidence>
<evidence type="ECO:0000256" key="1">
    <source>
        <dbReference type="ARBA" id="ARBA00005964"/>
    </source>
</evidence>
<dbReference type="Gene3D" id="3.40.50.1820">
    <property type="entry name" value="alpha/beta hydrolase"/>
    <property type="match status" value="1"/>
</dbReference>
<reference evidence="6" key="1">
    <citation type="submission" date="2014-02" db="EMBL/GenBank/DDBJ databases">
        <authorList>
            <person name="Gan H."/>
        </authorList>
    </citation>
    <scope>NUCLEOTIDE SEQUENCE [LARGE SCALE GENOMIC DNA]</scope>
    <source>
        <strain evidence="6">S1</strain>
    </source>
</reference>
<name>A0A1L1PDN0_HYDIT</name>
<dbReference type="InterPro" id="IPR029058">
    <property type="entry name" value="AB_hydrolase_fold"/>
</dbReference>
<dbReference type="RefSeq" id="WP_009520268.1">
    <property type="nucleotide sequence ID" value="NZ_CCAE010000019.1"/>
</dbReference>
<dbReference type="Pfam" id="PF00135">
    <property type="entry name" value="COesterase"/>
    <property type="match status" value="1"/>
</dbReference>
<gene>
    <name evidence="5" type="ORF">BN948_02574</name>
</gene>